<dbReference type="RefSeq" id="WP_008327718.1">
    <property type="nucleotide sequence ID" value="NZ_CH902578.1"/>
</dbReference>
<dbReference type="GO" id="GO:0000976">
    <property type="term" value="F:transcription cis-regulatory region binding"/>
    <property type="evidence" value="ECO:0007669"/>
    <property type="project" value="TreeGrafter"/>
</dbReference>
<evidence type="ECO:0000313" key="9">
    <source>
        <dbReference type="EMBL" id="EAQ11985.1"/>
    </source>
</evidence>
<dbReference type="eggNOG" id="COG2001">
    <property type="taxonomic scope" value="Bacteria"/>
</dbReference>
<evidence type="ECO:0000256" key="2">
    <source>
        <dbReference type="ARBA" id="ARBA00022490"/>
    </source>
</evidence>
<dbReference type="InterPro" id="IPR007159">
    <property type="entry name" value="SpoVT-AbrB_dom"/>
</dbReference>
<evidence type="ECO:0000256" key="4">
    <source>
        <dbReference type="ARBA" id="ARBA00023015"/>
    </source>
</evidence>
<dbReference type="InterPro" id="IPR003444">
    <property type="entry name" value="MraZ"/>
</dbReference>
<dbReference type="CDD" id="cd16320">
    <property type="entry name" value="MraZ_N"/>
    <property type="match status" value="1"/>
</dbReference>
<dbReference type="InterPro" id="IPR020603">
    <property type="entry name" value="MraZ_dom"/>
</dbReference>
<dbReference type="GO" id="GO:2000143">
    <property type="term" value="P:negative regulation of DNA-templated transcription initiation"/>
    <property type="evidence" value="ECO:0007669"/>
    <property type="project" value="TreeGrafter"/>
</dbReference>
<dbReference type="PANTHER" id="PTHR34701:SF1">
    <property type="entry name" value="TRANSCRIPTIONAL REGULATOR MRAZ"/>
    <property type="match status" value="1"/>
</dbReference>
<accession>A3VHY6</accession>
<dbReference type="InterPro" id="IPR035642">
    <property type="entry name" value="MraZ_N"/>
</dbReference>
<name>A3VHY6_9RHOB</name>
<evidence type="ECO:0000313" key="10">
    <source>
        <dbReference type="Proteomes" id="UP000002931"/>
    </source>
</evidence>
<dbReference type="STRING" id="314271.RB2654_00745"/>
<dbReference type="InterPro" id="IPR038619">
    <property type="entry name" value="MraZ_sf"/>
</dbReference>
<evidence type="ECO:0000256" key="6">
    <source>
        <dbReference type="ARBA" id="ARBA00023163"/>
    </source>
</evidence>
<dbReference type="HOGENOM" id="CLU_107907_1_0_5"/>
<evidence type="ECO:0000259" key="8">
    <source>
        <dbReference type="PROSITE" id="PS51740"/>
    </source>
</evidence>
<dbReference type="EMBL" id="AAMT01000010">
    <property type="protein sequence ID" value="EAQ11985.1"/>
    <property type="molecule type" value="Genomic_DNA"/>
</dbReference>
<evidence type="ECO:0000256" key="5">
    <source>
        <dbReference type="ARBA" id="ARBA00023125"/>
    </source>
</evidence>
<dbReference type="AlphaFoldDB" id="A3VHY6"/>
<keyword evidence="4 7" id="KW-0805">Transcription regulation</keyword>
<comment type="similarity">
    <text evidence="7">Belongs to the MraZ family.</text>
</comment>
<dbReference type="Gene3D" id="3.40.1550.20">
    <property type="entry name" value="Transcriptional regulator MraZ domain"/>
    <property type="match status" value="1"/>
</dbReference>
<dbReference type="InterPro" id="IPR037914">
    <property type="entry name" value="SpoVT-AbrB_sf"/>
</dbReference>
<evidence type="ECO:0000256" key="1">
    <source>
        <dbReference type="ARBA" id="ARBA00013860"/>
    </source>
</evidence>
<evidence type="ECO:0000256" key="7">
    <source>
        <dbReference type="HAMAP-Rule" id="MF_01008"/>
    </source>
</evidence>
<dbReference type="GO" id="GO:0009295">
    <property type="term" value="C:nucleoid"/>
    <property type="evidence" value="ECO:0007669"/>
    <property type="project" value="UniProtKB-SubCell"/>
</dbReference>
<proteinExistence type="inferred from homology"/>
<dbReference type="InterPro" id="IPR035644">
    <property type="entry name" value="MraZ_C"/>
</dbReference>
<dbReference type="HAMAP" id="MF_01008">
    <property type="entry name" value="MraZ"/>
    <property type="match status" value="1"/>
</dbReference>
<keyword evidence="2 7" id="KW-0963">Cytoplasm</keyword>
<keyword evidence="5 7" id="KW-0238">DNA-binding</keyword>
<comment type="subunit">
    <text evidence="7">Forms oligomers.</text>
</comment>
<comment type="caution">
    <text evidence="9">The sequence shown here is derived from an EMBL/GenBank/DDBJ whole genome shotgun (WGS) entry which is preliminary data.</text>
</comment>
<protein>
    <recommendedName>
        <fullName evidence="1 7">Transcriptional regulator MraZ</fullName>
    </recommendedName>
</protein>
<keyword evidence="3" id="KW-0677">Repeat</keyword>
<evidence type="ECO:0000256" key="3">
    <source>
        <dbReference type="ARBA" id="ARBA00022737"/>
    </source>
</evidence>
<keyword evidence="10" id="KW-1185">Reference proteome</keyword>
<keyword evidence="6 7" id="KW-0804">Transcription</keyword>
<dbReference type="PROSITE" id="PS51740">
    <property type="entry name" value="SPOVT_ABRB"/>
    <property type="match status" value="1"/>
</dbReference>
<dbReference type="Proteomes" id="UP000002931">
    <property type="component" value="Unassembled WGS sequence"/>
</dbReference>
<dbReference type="OrthoDB" id="9807753at2"/>
<dbReference type="Pfam" id="PF02381">
    <property type="entry name" value="MraZ"/>
    <property type="match status" value="1"/>
</dbReference>
<feature type="domain" description="SpoVT-AbrB" evidence="8">
    <location>
        <begin position="92"/>
        <end position="135"/>
    </location>
</feature>
<dbReference type="CDD" id="cd16321">
    <property type="entry name" value="MraZ_C"/>
    <property type="match status" value="1"/>
</dbReference>
<dbReference type="GO" id="GO:0003700">
    <property type="term" value="F:DNA-binding transcription factor activity"/>
    <property type="evidence" value="ECO:0007669"/>
    <property type="project" value="UniProtKB-UniRule"/>
</dbReference>
<dbReference type="GO" id="GO:0005737">
    <property type="term" value="C:cytoplasm"/>
    <property type="evidence" value="ECO:0007669"/>
    <property type="project" value="UniProtKB-UniRule"/>
</dbReference>
<organism evidence="9 10">
    <name type="scientific">Maritimibacter alkaliphilus HTCC2654</name>
    <dbReference type="NCBI Taxonomy" id="314271"/>
    <lineage>
        <taxon>Bacteria</taxon>
        <taxon>Pseudomonadati</taxon>
        <taxon>Pseudomonadota</taxon>
        <taxon>Alphaproteobacteria</taxon>
        <taxon>Rhodobacterales</taxon>
        <taxon>Roseobacteraceae</taxon>
        <taxon>Maritimibacter</taxon>
    </lineage>
</organism>
<dbReference type="PANTHER" id="PTHR34701">
    <property type="entry name" value="TRANSCRIPTIONAL REGULATOR MRAZ"/>
    <property type="match status" value="1"/>
</dbReference>
<gene>
    <name evidence="7" type="primary">mraZ</name>
    <name evidence="9" type="ORF">RB2654_00745</name>
</gene>
<dbReference type="NCBIfam" id="NF001476">
    <property type="entry name" value="PRK00326.2-2"/>
    <property type="match status" value="1"/>
</dbReference>
<dbReference type="SUPFAM" id="SSF89447">
    <property type="entry name" value="AbrB/MazE/MraZ-like"/>
    <property type="match status" value="1"/>
</dbReference>
<comment type="subcellular location">
    <subcellularLocation>
        <location evidence="7">Cytoplasm</location>
        <location evidence="7">Nucleoid</location>
    </subcellularLocation>
</comment>
<sequence length="165" mass="18554">MAEVFLNGGRHKVDAKGRVSIPSGFRSVLSDCDPNWTEGLPPQFYIVFGDTRRDYLECFTVEAMDEVITKIKAMPRGSKNRKILEFVYFQGSQKMSVDDTGRIVLSQKLRDRIGLTGEAEFVAAGDTFQIWHPDKFAEFAEDQTSALEELPPDMDVAELLDGIDL</sequence>
<reference evidence="9 10" key="1">
    <citation type="journal article" date="2010" name="J. Bacteriol.">
        <title>Genome sequences of Pelagibaca bermudensis HTCC2601T and Maritimibacter alkaliphilus HTCC2654T, the type strains of two marine Roseobacter genera.</title>
        <authorList>
            <person name="Thrash J.C."/>
            <person name="Cho J.C."/>
            <person name="Ferriera S."/>
            <person name="Johnson J."/>
            <person name="Vergin K.L."/>
            <person name="Giovannoni S.J."/>
        </authorList>
    </citation>
    <scope>NUCLEOTIDE SEQUENCE [LARGE SCALE GENOMIC DNA]</scope>
    <source>
        <strain evidence="9 10">HTCC2654</strain>
    </source>
</reference>